<accession>A0ACC0NDA4</accession>
<sequence length="85" mass="9220">MGGDLTDGTFSGAKDASGNIILPPLERHMSISIPPSSGLSPTTEEVTAAYIRLLQRRDDERDNELADLLLLSQSILSPLRSKELQ</sequence>
<organism evidence="1 2">
    <name type="scientific">Rhododendron molle</name>
    <name type="common">Chinese azalea</name>
    <name type="synonym">Azalea mollis</name>
    <dbReference type="NCBI Taxonomy" id="49168"/>
    <lineage>
        <taxon>Eukaryota</taxon>
        <taxon>Viridiplantae</taxon>
        <taxon>Streptophyta</taxon>
        <taxon>Embryophyta</taxon>
        <taxon>Tracheophyta</taxon>
        <taxon>Spermatophyta</taxon>
        <taxon>Magnoliopsida</taxon>
        <taxon>eudicotyledons</taxon>
        <taxon>Gunneridae</taxon>
        <taxon>Pentapetalae</taxon>
        <taxon>asterids</taxon>
        <taxon>Ericales</taxon>
        <taxon>Ericaceae</taxon>
        <taxon>Ericoideae</taxon>
        <taxon>Rhodoreae</taxon>
        <taxon>Rhododendron</taxon>
    </lineage>
</organism>
<keyword evidence="2" id="KW-1185">Reference proteome</keyword>
<name>A0ACC0NDA4_RHOML</name>
<protein>
    <submittedName>
        <fullName evidence="1">Uncharacterized protein</fullName>
    </submittedName>
</protein>
<reference evidence="1" key="1">
    <citation type="submission" date="2022-02" db="EMBL/GenBank/DDBJ databases">
        <title>Plant Genome Project.</title>
        <authorList>
            <person name="Zhang R.-G."/>
        </authorList>
    </citation>
    <scope>NUCLEOTIDE SEQUENCE</scope>
    <source>
        <strain evidence="1">AT1</strain>
    </source>
</reference>
<evidence type="ECO:0000313" key="1">
    <source>
        <dbReference type="EMBL" id="KAI8550879.1"/>
    </source>
</evidence>
<dbReference type="EMBL" id="CM046393">
    <property type="protein sequence ID" value="KAI8550879.1"/>
    <property type="molecule type" value="Genomic_DNA"/>
</dbReference>
<evidence type="ECO:0000313" key="2">
    <source>
        <dbReference type="Proteomes" id="UP001062846"/>
    </source>
</evidence>
<dbReference type="Proteomes" id="UP001062846">
    <property type="component" value="Chromosome 6"/>
</dbReference>
<proteinExistence type="predicted"/>
<gene>
    <name evidence="1" type="ORF">RHMOL_Rhmol06G0141700</name>
</gene>
<comment type="caution">
    <text evidence="1">The sequence shown here is derived from an EMBL/GenBank/DDBJ whole genome shotgun (WGS) entry which is preliminary data.</text>
</comment>